<evidence type="ECO:0000313" key="2">
    <source>
        <dbReference type="EMBL" id="AEO54555.1"/>
    </source>
</evidence>
<gene>
    <name evidence="2" type="ORF">MYCTH_2123458</name>
</gene>
<reference evidence="2 3" key="1">
    <citation type="journal article" date="2011" name="Nat. Biotechnol.">
        <title>Comparative genomic analysis of the thermophilic biomass-degrading fungi Myceliophthora thermophila and Thielavia terrestris.</title>
        <authorList>
            <person name="Berka R.M."/>
            <person name="Grigoriev I.V."/>
            <person name="Otillar R."/>
            <person name="Salamov A."/>
            <person name="Grimwood J."/>
            <person name="Reid I."/>
            <person name="Ishmael N."/>
            <person name="John T."/>
            <person name="Darmond C."/>
            <person name="Moisan M.-C."/>
            <person name="Henrissat B."/>
            <person name="Coutinho P.M."/>
            <person name="Lombard V."/>
            <person name="Natvig D.O."/>
            <person name="Lindquist E."/>
            <person name="Schmutz J."/>
            <person name="Lucas S."/>
            <person name="Harris P."/>
            <person name="Powlowski J."/>
            <person name="Bellemare A."/>
            <person name="Taylor D."/>
            <person name="Butler G."/>
            <person name="de Vries R.P."/>
            <person name="Allijn I.E."/>
            <person name="van den Brink J."/>
            <person name="Ushinsky S."/>
            <person name="Storms R."/>
            <person name="Powell A.J."/>
            <person name="Paulsen I.T."/>
            <person name="Elbourne L.D.H."/>
            <person name="Baker S.E."/>
            <person name="Magnuson J."/>
            <person name="LaBoissiere S."/>
            <person name="Clutterbuck A.J."/>
            <person name="Martinez D."/>
            <person name="Wogulis M."/>
            <person name="de Leon A.L."/>
            <person name="Rey M.W."/>
            <person name="Tsang A."/>
        </authorList>
    </citation>
    <scope>NUCLEOTIDE SEQUENCE [LARGE SCALE GENOMIC DNA]</scope>
    <source>
        <strain evidence="3">ATCC 42464 / BCRC 31852 / DSM 1799</strain>
    </source>
</reference>
<feature type="transmembrane region" description="Helical" evidence="1">
    <location>
        <begin position="41"/>
        <end position="61"/>
    </location>
</feature>
<protein>
    <submittedName>
        <fullName evidence="2">Uncharacterized protein</fullName>
    </submittedName>
</protein>
<organism evidence="2 3">
    <name type="scientific">Thermothelomyces thermophilus (strain ATCC 42464 / BCRC 31852 / DSM 1799)</name>
    <name type="common">Sporotrichum thermophile</name>
    <dbReference type="NCBI Taxonomy" id="573729"/>
    <lineage>
        <taxon>Eukaryota</taxon>
        <taxon>Fungi</taxon>
        <taxon>Dikarya</taxon>
        <taxon>Ascomycota</taxon>
        <taxon>Pezizomycotina</taxon>
        <taxon>Sordariomycetes</taxon>
        <taxon>Sordariomycetidae</taxon>
        <taxon>Sordariales</taxon>
        <taxon>Chaetomiaceae</taxon>
        <taxon>Thermothelomyces</taxon>
    </lineage>
</organism>
<dbReference type="VEuPathDB" id="FungiDB:MYCTH_2123458"/>
<dbReference type="EMBL" id="CP003002">
    <property type="protein sequence ID" value="AEO54555.1"/>
    <property type="molecule type" value="Genomic_DNA"/>
</dbReference>
<sequence length="112" mass="12549">MSTGILYVSLLYYAGISCIFKMTKIPLLYRDKNFSYNALPLVIWAFLEPAVTIMAASIPVIHANRGNNKNDNNASNRDIDIDIDLVHHDGLHIDDRATVPSTKGRVWGVITY</sequence>
<accession>G2Q517</accession>
<dbReference type="OrthoDB" id="5417887at2759"/>
<feature type="transmembrane region" description="Helical" evidence="1">
    <location>
        <begin position="6"/>
        <end position="29"/>
    </location>
</feature>
<dbReference type="KEGG" id="mtm:MYCTH_2123458"/>
<name>G2Q517_THET4</name>
<dbReference type="HOGENOM" id="CLU_2147588_0_0_1"/>
<evidence type="ECO:0000256" key="1">
    <source>
        <dbReference type="SAM" id="Phobius"/>
    </source>
</evidence>
<keyword evidence="1" id="KW-1133">Transmembrane helix</keyword>
<evidence type="ECO:0000313" key="3">
    <source>
        <dbReference type="Proteomes" id="UP000007322"/>
    </source>
</evidence>
<keyword evidence="1" id="KW-0812">Transmembrane</keyword>
<dbReference type="InParanoid" id="G2Q517"/>
<dbReference type="GeneID" id="11505721"/>
<keyword evidence="1" id="KW-0472">Membrane</keyword>
<dbReference type="AlphaFoldDB" id="G2Q517"/>
<proteinExistence type="predicted"/>
<keyword evidence="3" id="KW-1185">Reference proteome</keyword>
<dbReference type="RefSeq" id="XP_003659800.1">
    <property type="nucleotide sequence ID" value="XM_003659752.1"/>
</dbReference>
<dbReference type="Proteomes" id="UP000007322">
    <property type="component" value="Chromosome 1"/>
</dbReference>